<keyword evidence="5" id="KW-1185">Reference proteome</keyword>
<feature type="signal peptide" evidence="2">
    <location>
        <begin position="1"/>
        <end position="30"/>
    </location>
</feature>
<proteinExistence type="predicted"/>
<dbReference type="GO" id="GO:0033925">
    <property type="term" value="F:mannosyl-glycoprotein endo-beta-N-acetylglucosaminidase activity"/>
    <property type="evidence" value="ECO:0007669"/>
    <property type="project" value="InterPro"/>
</dbReference>
<name>A0A9W6DE07_9FIRM</name>
<dbReference type="EMBL" id="BRLB01000004">
    <property type="protein sequence ID" value="GKX29596.1"/>
    <property type="molecule type" value="Genomic_DNA"/>
</dbReference>
<keyword evidence="2" id="KW-0732">Signal</keyword>
<comment type="caution">
    <text evidence="4">The sequence shown here is derived from an EMBL/GenBank/DDBJ whole genome shotgun (WGS) entry which is preliminary data.</text>
</comment>
<dbReference type="Gene3D" id="2.60.40.10">
    <property type="entry name" value="Immunoglobulins"/>
    <property type="match status" value="1"/>
</dbReference>
<dbReference type="InterPro" id="IPR005201">
    <property type="entry name" value="TIM_ENGase"/>
</dbReference>
<evidence type="ECO:0000256" key="1">
    <source>
        <dbReference type="SAM" id="MobiDB-lite"/>
    </source>
</evidence>
<evidence type="ECO:0000313" key="5">
    <source>
        <dbReference type="Proteomes" id="UP001144256"/>
    </source>
</evidence>
<feature type="domain" description="Cytosolic endo-beta-N-acetylglucosaminidase TIM barrel" evidence="3">
    <location>
        <begin position="117"/>
        <end position="509"/>
    </location>
</feature>
<evidence type="ECO:0000313" key="4">
    <source>
        <dbReference type="EMBL" id="GKX29596.1"/>
    </source>
</evidence>
<dbReference type="Gene3D" id="2.60.120.260">
    <property type="entry name" value="Galactose-binding domain-like"/>
    <property type="match status" value="1"/>
</dbReference>
<accession>A0A9W6DE07</accession>
<dbReference type="AlphaFoldDB" id="A0A9W6DE07"/>
<gene>
    <name evidence="4" type="ORF">SH1V18_20760</name>
</gene>
<dbReference type="PANTHER" id="PTHR13246:SF1">
    <property type="entry name" value="CYTOSOLIC ENDO-BETA-N-ACETYLGLUCOSAMINIDASE"/>
    <property type="match status" value="1"/>
</dbReference>
<dbReference type="InterPro" id="IPR013783">
    <property type="entry name" value="Ig-like_fold"/>
</dbReference>
<protein>
    <recommendedName>
        <fullName evidence="3">Cytosolic endo-beta-N-acetylglucosaminidase TIM barrel domain-containing protein</fullName>
    </recommendedName>
</protein>
<dbReference type="PANTHER" id="PTHR13246">
    <property type="entry name" value="ENDO BETA N-ACETYLGLUCOSAMINIDASE"/>
    <property type="match status" value="1"/>
</dbReference>
<dbReference type="RefSeq" id="WP_281815149.1">
    <property type="nucleotide sequence ID" value="NZ_BRLB01000004.1"/>
</dbReference>
<feature type="region of interest" description="Disordered" evidence="1">
    <location>
        <begin position="454"/>
        <end position="474"/>
    </location>
</feature>
<dbReference type="Pfam" id="PF03644">
    <property type="entry name" value="Glyco_hydro_85"/>
    <property type="match status" value="1"/>
</dbReference>
<evidence type="ECO:0000259" key="3">
    <source>
        <dbReference type="Pfam" id="PF03644"/>
    </source>
</evidence>
<feature type="chain" id="PRO_5040882626" description="Cytosolic endo-beta-N-acetylglucosaminidase TIM barrel domain-containing protein" evidence="2">
    <location>
        <begin position="31"/>
        <end position="965"/>
    </location>
</feature>
<dbReference type="Proteomes" id="UP001144256">
    <property type="component" value="Unassembled WGS sequence"/>
</dbReference>
<dbReference type="InterPro" id="IPR032979">
    <property type="entry name" value="ENGase"/>
</dbReference>
<sequence>MEKVRKIMMVMVVASMLVTTMLTNTSVVFAGGDTLPPREGEQGYKGDNQPSIHGYRKQDILDFSPETDQYYDFMRAKVPLQERNESFKATQANPMLDQEVNSLTLAGDYGNNFFNSYQYNDKFAQNVFNYWQYLDYHASWHGMVTEPAPDSLFVPDAPWWERKYEFGVLNLPNPAYTNAAHKNGVMTLGCVFFPRTEHTDDFVYKDENGRFPLADKLVEICKYYGFDGYFVNAEERLSSSFMPVYEEFIRAMTSQGIYVQVYASNKYGQNNESSWGSINYYNKDATEFSNWVKHPDRDQAASSLYMNPDPSKSMVDGSVSVMNSLGLDPRETVFNTLEAGQTGFSGKRGSIYNTLDENLVPRTGIAHLGTEMVWSGIDEQAFGHTGNNSYNDNRRGNSEYQKYIFARERTWWSGSMDQPYYSNDGNYVSHPTTDYSQEEREELLENILNATTNPYLTANNPDRGNPDEGSDLEGKSYQSWPGLAAFISERSVIDGGNFYTNFNTGHGMQYYVDGEVSNDNEWANINIQDILPTWQWWIESESEDGETLKVDFDYGEEYDSAFELNQIGGYNGGSSLVVKGDLTAENFLRLYKTDIDVSKDSKAYVTYYKSSETDGTEMSLGLIFEDDPEKVEYIKIPSSGAKTNHWKTKTLNLQKYKGRQIAAIGFSFDPKKDEVQDYQMNIGEIKITDSSCEKLDAPTGFKIDKAFDTTEMYVSWDLEDYSKVQKYNVYAEYSDGEEVYLGGTYDDKYYIKSLYNPTEVVKIKLTAVGADGIESPSATIERDYSEVINNIEVSENEGYLDVSWNNPNVSHSSIKAEVILNYSDNDSKYTETFDENATQGTIDVPVTDGGQYTLRLSLLDSDGEVISYTDHSGLLKDSYSDVYEGKAIYNYGSVKLTGPTSKDWWHLYATQDGKTIKFKNGAEYATRGVDDLTNIRVSGYSGEIEVILEDYNGNLSEPVKVPFGN</sequence>
<reference evidence="4" key="1">
    <citation type="submission" date="2022-06" db="EMBL/GenBank/DDBJ databases">
        <title>Vallitalea longa sp. nov., an anaerobic bacterium isolated from marine sediment.</title>
        <authorList>
            <person name="Hirano S."/>
            <person name="Terahara T."/>
            <person name="Mori K."/>
            <person name="Hamada M."/>
            <person name="Matsumoto R."/>
            <person name="Kobayashi T."/>
        </authorList>
    </citation>
    <scope>NUCLEOTIDE SEQUENCE</scope>
    <source>
        <strain evidence="4">SH18-1</strain>
    </source>
</reference>
<organism evidence="4 5">
    <name type="scientific">Vallitalea longa</name>
    <dbReference type="NCBI Taxonomy" id="2936439"/>
    <lineage>
        <taxon>Bacteria</taxon>
        <taxon>Bacillati</taxon>
        <taxon>Bacillota</taxon>
        <taxon>Clostridia</taxon>
        <taxon>Lachnospirales</taxon>
        <taxon>Vallitaleaceae</taxon>
        <taxon>Vallitalea</taxon>
    </lineage>
</organism>
<evidence type="ECO:0000256" key="2">
    <source>
        <dbReference type="SAM" id="SignalP"/>
    </source>
</evidence>
<dbReference type="GO" id="GO:0005829">
    <property type="term" value="C:cytosol"/>
    <property type="evidence" value="ECO:0007669"/>
    <property type="project" value="UniProtKB-SubCell"/>
</dbReference>
<dbReference type="Gene3D" id="3.20.20.80">
    <property type="entry name" value="Glycosidases"/>
    <property type="match status" value="1"/>
</dbReference>